<organism evidence="1 2">
    <name type="scientific">Chryseobacterium limigenitum</name>
    <dbReference type="NCBI Taxonomy" id="1612149"/>
    <lineage>
        <taxon>Bacteria</taxon>
        <taxon>Pseudomonadati</taxon>
        <taxon>Bacteroidota</taxon>
        <taxon>Flavobacteriia</taxon>
        <taxon>Flavobacteriales</taxon>
        <taxon>Weeksellaceae</taxon>
        <taxon>Chryseobacterium group</taxon>
        <taxon>Chryseobacterium</taxon>
    </lineage>
</organism>
<dbReference type="EMBL" id="FPKW01000019">
    <property type="protein sequence ID" value="SFZ96405.1"/>
    <property type="molecule type" value="Genomic_DNA"/>
</dbReference>
<evidence type="ECO:0000313" key="2">
    <source>
        <dbReference type="Proteomes" id="UP000182034"/>
    </source>
</evidence>
<sequence length="152" mass="17275">MIFWILALSCKAPISSLYQGKVSLISAEKTEWFGGRDRVKGTMYTLKLKIKNNKDIITVKSLKAEGNTINFTQSNSGNMIIVNGNFQSTDQTDNFENMPSGSSVESRERSQKLNLKENWMEYTVKDSKKLYKINIPKFISVEPTGDLIPQRQ</sequence>
<dbReference type="STRING" id="1612149.SAMN05216324_11945"/>
<reference evidence="2" key="1">
    <citation type="submission" date="2016-10" db="EMBL/GenBank/DDBJ databases">
        <authorList>
            <person name="Varghese N."/>
            <person name="Submissions S."/>
        </authorList>
    </citation>
    <scope>NUCLEOTIDE SEQUENCE [LARGE SCALE GENOMIC DNA]</scope>
    <source>
        <strain evidence="2">SUR2</strain>
    </source>
</reference>
<dbReference type="Proteomes" id="UP000182034">
    <property type="component" value="Unassembled WGS sequence"/>
</dbReference>
<keyword evidence="2" id="KW-1185">Reference proteome</keyword>
<gene>
    <name evidence="1" type="ORF">SAMN05216324_11945</name>
</gene>
<proteinExistence type="predicted"/>
<protein>
    <submittedName>
        <fullName evidence="1">Uncharacterized protein</fullName>
    </submittedName>
</protein>
<evidence type="ECO:0000313" key="1">
    <source>
        <dbReference type="EMBL" id="SFZ96405.1"/>
    </source>
</evidence>
<accession>A0A1K2IVF5</accession>
<name>A0A1K2IVF5_9FLAO</name>
<dbReference type="AlphaFoldDB" id="A0A1K2IVF5"/>